<gene>
    <name evidence="2" type="ORF">EGD98_01390</name>
</gene>
<dbReference type="PANTHER" id="PTHR46361:SF3">
    <property type="entry name" value="ELECTRON CARRIER_ PROTEIN DISULFIDE OXIDOREDUCTASE"/>
    <property type="match status" value="1"/>
</dbReference>
<dbReference type="AlphaFoldDB" id="A0A8J7YI47"/>
<evidence type="ECO:0000313" key="2">
    <source>
        <dbReference type="EMBL" id="MBX0302316.1"/>
    </source>
</evidence>
<dbReference type="Proteomes" id="UP000783863">
    <property type="component" value="Unassembled WGS sequence"/>
</dbReference>
<reference evidence="2" key="1">
    <citation type="submission" date="2021-06" db="EMBL/GenBank/DDBJ databases">
        <title>Halomicroarcula sp. F24A a new haloarchaeum isolated from saline soil.</title>
        <authorList>
            <person name="Duran-Viseras A."/>
            <person name="Sanchez-Porro C."/>
            <person name="Ventosa A."/>
        </authorList>
    </citation>
    <scope>NUCLEOTIDE SEQUENCE</scope>
    <source>
        <strain evidence="2">F24A</strain>
    </source>
</reference>
<dbReference type="Pfam" id="PF04784">
    <property type="entry name" value="DUF547"/>
    <property type="match status" value="1"/>
</dbReference>
<evidence type="ECO:0000259" key="1">
    <source>
        <dbReference type="Pfam" id="PF04784"/>
    </source>
</evidence>
<sequence length="238" mass="26384">MASTGEHARATPTELAAELLVALRTDAEPEPLLSALADCSEAALAPVREDHETGLAFWLNCYNAGTTRLLAERPELYDSHWRFFRAPALTVAGHPLGLDAIEHGILRGSRSKYGLGYLPRLLPDSFEHRYKLAAVDPRIHFALHCGAASCPAIRAYEPAVVDDQLDTATRTYLDATVEYDHDAGVVSVPRVFRWFPGDFGGRAGVRAFLRRYDQLPEASVDLDYLDWDWSRETPTFAG</sequence>
<protein>
    <submittedName>
        <fullName evidence="2">DUF547 domain-containing protein</fullName>
    </submittedName>
</protein>
<feature type="domain" description="DUF547" evidence="1">
    <location>
        <begin position="51"/>
        <end position="173"/>
    </location>
</feature>
<keyword evidence="3" id="KW-1185">Reference proteome</keyword>
<name>A0A8J7YI47_9EURY</name>
<dbReference type="EMBL" id="RKLQ01000001">
    <property type="protein sequence ID" value="MBX0302316.1"/>
    <property type="molecule type" value="Genomic_DNA"/>
</dbReference>
<proteinExistence type="predicted"/>
<dbReference type="InterPro" id="IPR006869">
    <property type="entry name" value="DUF547"/>
</dbReference>
<dbReference type="PANTHER" id="PTHR46361">
    <property type="entry name" value="ELECTRON CARRIER/ PROTEIN DISULFIDE OXIDOREDUCTASE"/>
    <property type="match status" value="1"/>
</dbReference>
<dbReference type="RefSeq" id="WP_220586556.1">
    <property type="nucleotide sequence ID" value="NZ_RKLQ01000001.1"/>
</dbReference>
<evidence type="ECO:0000313" key="3">
    <source>
        <dbReference type="Proteomes" id="UP000783863"/>
    </source>
</evidence>
<accession>A0A8J7YI47</accession>
<organism evidence="2 3">
    <name type="scientific">Haloarcula salinisoli</name>
    <dbReference type="NCBI Taxonomy" id="2487746"/>
    <lineage>
        <taxon>Archaea</taxon>
        <taxon>Methanobacteriati</taxon>
        <taxon>Methanobacteriota</taxon>
        <taxon>Stenosarchaea group</taxon>
        <taxon>Halobacteria</taxon>
        <taxon>Halobacteriales</taxon>
        <taxon>Haloarculaceae</taxon>
        <taxon>Haloarcula</taxon>
    </lineage>
</organism>
<comment type="caution">
    <text evidence="2">The sequence shown here is derived from an EMBL/GenBank/DDBJ whole genome shotgun (WGS) entry which is preliminary data.</text>
</comment>